<sequence length="359" mass="40403">MVGPASEIAGQPEVEAQQPVEEEAQAAEAIEFDPHVVGDLSDDGVSVGDTESLRESTASLSSSILEYRDLHGRKYQSSKTTEYWAPTDERHIEGNDIAHHIALLLLDEQLTLAPISSHPQQILDIGTGTGIWAIDMADQYPGAEVLGTDISAVQPSWVPPNCIFQIDDAQLDWTFKENFFDFVHIRYMYGGIDDWDKLYRQAYTHVKPGGWFENIEIDLETRSENPKVSDDPDHIFKKWCKLFWDAGDKIGRTFKIARDNQMEDLMKKTGFVDVVHKSWKVPIGAWPQDPKLKNIGAFNGEFIDQSLDGFAVFPIGEILGWTMEEVTVFVSQMRSAIKDPKSLPYYVIHAVCGRKPEDA</sequence>
<dbReference type="AlphaFoldDB" id="A0A0B7JT85"/>
<evidence type="ECO:0000313" key="3">
    <source>
        <dbReference type="EMBL" id="CEO46502.1"/>
    </source>
</evidence>
<evidence type="ECO:0000256" key="1">
    <source>
        <dbReference type="ARBA" id="ARBA00038158"/>
    </source>
</evidence>
<dbReference type="InterPro" id="IPR029063">
    <property type="entry name" value="SAM-dependent_MTases_sf"/>
</dbReference>
<feature type="region of interest" description="Disordered" evidence="2">
    <location>
        <begin position="1"/>
        <end position="24"/>
    </location>
</feature>
<comment type="similarity">
    <text evidence="1">Belongs to the methyltransferase superfamily. LaeA methyltransferase family.</text>
</comment>
<dbReference type="CDD" id="cd02440">
    <property type="entry name" value="AdoMet_MTases"/>
    <property type="match status" value="1"/>
</dbReference>
<evidence type="ECO:0000256" key="2">
    <source>
        <dbReference type="SAM" id="MobiDB-lite"/>
    </source>
</evidence>
<dbReference type="Pfam" id="PF13489">
    <property type="entry name" value="Methyltransf_23"/>
    <property type="match status" value="1"/>
</dbReference>
<dbReference type="EMBL" id="CDPU01000005">
    <property type="protein sequence ID" value="CEO46502.1"/>
    <property type="molecule type" value="Genomic_DNA"/>
</dbReference>
<gene>
    <name evidence="3" type="ORF">BN869_000002557_1</name>
</gene>
<reference evidence="3" key="1">
    <citation type="submission" date="2015-01" db="EMBL/GenBank/DDBJ databases">
        <authorList>
            <person name="Durling Mikael"/>
        </authorList>
    </citation>
    <scope>NUCLEOTIDE SEQUENCE</scope>
</reference>
<dbReference type="SUPFAM" id="SSF53335">
    <property type="entry name" value="S-adenosyl-L-methionine-dependent methyltransferases"/>
    <property type="match status" value="1"/>
</dbReference>
<dbReference type="PANTHER" id="PTHR43591:SF10">
    <property type="entry name" value="ABC TRANSMEMBRANE TYPE-1 DOMAIN-CONTAINING PROTEIN-RELATED"/>
    <property type="match status" value="1"/>
</dbReference>
<evidence type="ECO:0008006" key="4">
    <source>
        <dbReference type="Google" id="ProtNLM"/>
    </source>
</evidence>
<dbReference type="GO" id="GO:0008168">
    <property type="term" value="F:methyltransferase activity"/>
    <property type="evidence" value="ECO:0007669"/>
    <property type="project" value="TreeGrafter"/>
</dbReference>
<dbReference type="PANTHER" id="PTHR43591">
    <property type="entry name" value="METHYLTRANSFERASE"/>
    <property type="match status" value="1"/>
</dbReference>
<protein>
    <recommendedName>
        <fullName evidence="4">Methyltransferase domain-containing protein</fullName>
    </recommendedName>
</protein>
<dbReference type="Gene3D" id="3.40.50.150">
    <property type="entry name" value="Vaccinia Virus protein VP39"/>
    <property type="match status" value="1"/>
</dbReference>
<proteinExistence type="inferred from homology"/>
<organism evidence="3">
    <name type="scientific">Bionectria ochroleuca</name>
    <name type="common">Gliocladium roseum</name>
    <dbReference type="NCBI Taxonomy" id="29856"/>
    <lineage>
        <taxon>Eukaryota</taxon>
        <taxon>Fungi</taxon>
        <taxon>Dikarya</taxon>
        <taxon>Ascomycota</taxon>
        <taxon>Pezizomycotina</taxon>
        <taxon>Sordariomycetes</taxon>
        <taxon>Hypocreomycetidae</taxon>
        <taxon>Hypocreales</taxon>
        <taxon>Bionectriaceae</taxon>
        <taxon>Clonostachys</taxon>
    </lineage>
</organism>
<feature type="region of interest" description="Disordered" evidence="2">
    <location>
        <begin position="34"/>
        <end position="53"/>
    </location>
</feature>
<feature type="compositionally biased region" description="Low complexity" evidence="2">
    <location>
        <begin position="37"/>
        <end position="53"/>
    </location>
</feature>
<name>A0A0B7JT85_BIOOC</name>
<accession>A0A0B7JT85</accession>